<dbReference type="Pfam" id="PF07282">
    <property type="entry name" value="Cas12f1-like_TNB"/>
    <property type="match status" value="1"/>
</dbReference>
<dbReference type="Proteomes" id="UP000321899">
    <property type="component" value="Unassembled WGS sequence"/>
</dbReference>
<accession>A0A5S5MDJ8</accession>
<dbReference type="RefSeq" id="WP_139450304.1">
    <property type="nucleotide sequence ID" value="NZ_VDMB01000021.1"/>
</dbReference>
<dbReference type="EMBL" id="VDMB01000021">
    <property type="protein sequence ID" value="TYT73760.1"/>
    <property type="molecule type" value="Genomic_DNA"/>
</dbReference>
<dbReference type="GO" id="GO:0003677">
    <property type="term" value="F:DNA binding"/>
    <property type="evidence" value="ECO:0007669"/>
    <property type="project" value="UniProtKB-KW"/>
</dbReference>
<sequence length="501" mass="57176">MTETFIHEIPLITTPHDEAVLDVRLDAGRNLYNACLRESLRRLDLMRESKMFRAARKTPKSKERTALFNECNNRFDFKEYSIHAFAAKTCKACWLGDHLDAFTIQKTASRAFNAVKEYAFGGRGRPRFKRYGWFTSIEGKSNASGIRWRKGRVLWNGLDIASRFDLKDKHGVEAHALSCRVKYLRLIKRTIKGKICWFVQLVLEGKPHQKRKNELSEDICGLDIGPSTIAIVGTKNAVLTQFCDEVVQPWKEIRRKQRAQDRSRRASNPDNYNEDGTIKKGSRKWHRSNRYKKRQKQIAECQRKLAATRKKQHGELCNKILSLGKNVKTEQLSYKSFQKNYGRSVSVRGPGMFITEITRKAANAGGGVELINTRTTRLSQTCICGTIKKKSLSQRHHICSCGVTAQRDLFSAFLAKHCSNNTLGIHQANKDWSAAEPLLRRAMSRVTETASRRSVPSSFGIRRQSCSSVKDRSECIEVVDAVAVRREPRRDAALAVRTPWL</sequence>
<feature type="domain" description="Cas12f1-like TNB" evidence="3">
    <location>
        <begin position="351"/>
        <end position="412"/>
    </location>
</feature>
<proteinExistence type="predicted"/>
<evidence type="ECO:0000259" key="3">
    <source>
        <dbReference type="Pfam" id="PF07282"/>
    </source>
</evidence>
<dbReference type="NCBIfam" id="NF040570">
    <property type="entry name" value="guided_TnpB"/>
    <property type="match status" value="1"/>
</dbReference>
<evidence type="ECO:0000256" key="1">
    <source>
        <dbReference type="ARBA" id="ARBA00023125"/>
    </source>
</evidence>
<comment type="caution">
    <text evidence="4">The sequence shown here is derived from an EMBL/GenBank/DDBJ whole genome shotgun (WGS) entry which is preliminary data.</text>
</comment>
<evidence type="ECO:0000313" key="5">
    <source>
        <dbReference type="Proteomes" id="UP000321899"/>
    </source>
</evidence>
<dbReference type="OrthoDB" id="6373613at2"/>
<dbReference type="AlphaFoldDB" id="A0A5S5MDJ8"/>
<evidence type="ECO:0000313" key="4">
    <source>
        <dbReference type="EMBL" id="TYT73760.1"/>
    </source>
</evidence>
<evidence type="ECO:0000256" key="2">
    <source>
        <dbReference type="SAM" id="MobiDB-lite"/>
    </source>
</evidence>
<gene>
    <name evidence="4" type="ORF">FIM25_13545</name>
</gene>
<name>A0A5S5MDJ8_9BACT</name>
<feature type="compositionally biased region" description="Basic residues" evidence="2">
    <location>
        <begin position="280"/>
        <end position="295"/>
    </location>
</feature>
<protein>
    <submittedName>
        <fullName evidence="4">Transposase</fullName>
    </submittedName>
</protein>
<reference evidence="4 5" key="1">
    <citation type="submission" date="2019-06" db="EMBL/GenBank/DDBJ databases">
        <title>Desulfobotulus mexicanus sp. nov., a novel sulfate-reducing bacterium isolated from the sediment of an alkaline crater lake in Mexico.</title>
        <authorList>
            <person name="Hirschler-Rea A."/>
        </authorList>
    </citation>
    <scope>NUCLEOTIDE SEQUENCE [LARGE SCALE GENOMIC DNA]</scope>
    <source>
        <strain evidence="4 5">PAR22N</strain>
    </source>
</reference>
<feature type="region of interest" description="Disordered" evidence="2">
    <location>
        <begin position="254"/>
        <end position="295"/>
    </location>
</feature>
<organism evidence="4 5">
    <name type="scientific">Desulfobotulus mexicanus</name>
    <dbReference type="NCBI Taxonomy" id="2586642"/>
    <lineage>
        <taxon>Bacteria</taxon>
        <taxon>Pseudomonadati</taxon>
        <taxon>Thermodesulfobacteriota</taxon>
        <taxon>Desulfobacteria</taxon>
        <taxon>Desulfobacterales</taxon>
        <taxon>Desulfobacteraceae</taxon>
        <taxon>Desulfobotulus</taxon>
    </lineage>
</organism>
<keyword evidence="5" id="KW-1185">Reference proteome</keyword>
<keyword evidence="1" id="KW-0238">DNA-binding</keyword>
<dbReference type="InterPro" id="IPR010095">
    <property type="entry name" value="Cas12f1-like_TNB"/>
</dbReference>